<sequence>MSTPTTLTPKKKLRCITYLSPGVPIEWFESILYYLEATLDCEGYIIHESRHSGPPPDRVDPFTTDDVDLGFMCSSGFIRLKEEGNKYISLCKAAPVHIHPNGQGKPVYFSDVVVRASERSKYVSFTDLKGHSFTYNGTDSLSGSLVVLKELKKLGYNSNFFGNLIHSGSHIRSLQMILDKKVDTAAIDSNVLKSFLKEHPEYREKLAVLTSFGPMPIYPIVFNARMPVEDQEKITAALLCMHKDPEWYSKMAENNVQQFVSIDESLYDMEADIKTLVKGLSISPAYY</sequence>
<dbReference type="PANTHER" id="PTHR35841:SF1">
    <property type="entry name" value="PHOSPHONATES-BINDING PERIPLASMIC PROTEIN"/>
    <property type="match status" value="1"/>
</dbReference>
<dbReference type="Pfam" id="PF12974">
    <property type="entry name" value="Phosphonate-bd"/>
    <property type="match status" value="1"/>
</dbReference>
<proteinExistence type="predicted"/>
<dbReference type="PANTHER" id="PTHR35841">
    <property type="entry name" value="PHOSPHONATES-BINDING PERIPLASMIC PROTEIN"/>
    <property type="match status" value="1"/>
</dbReference>
<protein>
    <submittedName>
        <fullName evidence="1">Uncharacterized protein</fullName>
    </submittedName>
</protein>
<dbReference type="SUPFAM" id="SSF53850">
    <property type="entry name" value="Periplasmic binding protein-like II"/>
    <property type="match status" value="1"/>
</dbReference>
<dbReference type="AlphaFoldDB" id="A0AA88XFK7"/>
<reference evidence="1" key="1">
    <citation type="submission" date="2019-08" db="EMBL/GenBank/DDBJ databases">
        <title>The improved chromosome-level genome for the pearl oyster Pinctada fucata martensii using PacBio sequencing and Hi-C.</title>
        <authorList>
            <person name="Zheng Z."/>
        </authorList>
    </citation>
    <scope>NUCLEOTIDE SEQUENCE</scope>
    <source>
        <strain evidence="1">ZZ-2019</strain>
        <tissue evidence="1">Adductor muscle</tissue>
    </source>
</reference>
<gene>
    <name evidence="1" type="ORF">FSP39_000684</name>
</gene>
<organism evidence="1 2">
    <name type="scientific">Pinctada imbricata</name>
    <name type="common">Atlantic pearl-oyster</name>
    <name type="synonym">Pinctada martensii</name>
    <dbReference type="NCBI Taxonomy" id="66713"/>
    <lineage>
        <taxon>Eukaryota</taxon>
        <taxon>Metazoa</taxon>
        <taxon>Spiralia</taxon>
        <taxon>Lophotrochozoa</taxon>
        <taxon>Mollusca</taxon>
        <taxon>Bivalvia</taxon>
        <taxon>Autobranchia</taxon>
        <taxon>Pteriomorphia</taxon>
        <taxon>Pterioida</taxon>
        <taxon>Pterioidea</taxon>
        <taxon>Pteriidae</taxon>
        <taxon>Pinctada</taxon>
    </lineage>
</organism>
<keyword evidence="2" id="KW-1185">Reference proteome</keyword>
<dbReference type="EMBL" id="VSWD01000013">
    <property type="protein sequence ID" value="KAK3083643.1"/>
    <property type="molecule type" value="Genomic_DNA"/>
</dbReference>
<dbReference type="Proteomes" id="UP001186944">
    <property type="component" value="Unassembled WGS sequence"/>
</dbReference>
<comment type="caution">
    <text evidence="1">The sequence shown here is derived from an EMBL/GenBank/DDBJ whole genome shotgun (WGS) entry which is preliminary data.</text>
</comment>
<evidence type="ECO:0000313" key="2">
    <source>
        <dbReference type="Proteomes" id="UP001186944"/>
    </source>
</evidence>
<name>A0AA88XFK7_PINIB</name>
<evidence type="ECO:0000313" key="1">
    <source>
        <dbReference type="EMBL" id="KAK3083643.1"/>
    </source>
</evidence>
<accession>A0AA88XFK7</accession>
<dbReference type="Gene3D" id="3.40.190.10">
    <property type="entry name" value="Periplasmic binding protein-like II"/>
    <property type="match status" value="1"/>
</dbReference>